<evidence type="ECO:0000256" key="1">
    <source>
        <dbReference type="ARBA" id="ARBA00011043"/>
    </source>
</evidence>
<feature type="binding site" evidence="10">
    <location>
        <position position="129"/>
    </location>
    <ligand>
        <name>(6S)-5-formyl-5,6,7,8-tetrahydrofolate</name>
        <dbReference type="ChEBI" id="CHEBI:57457"/>
    </ligand>
</feature>
<organism evidence="13 14">
    <name type="scientific">Desulfofustis glycolicus DSM 9705</name>
    <dbReference type="NCBI Taxonomy" id="1121409"/>
    <lineage>
        <taxon>Bacteria</taxon>
        <taxon>Pseudomonadati</taxon>
        <taxon>Thermodesulfobacteriota</taxon>
        <taxon>Desulfobulbia</taxon>
        <taxon>Desulfobulbales</taxon>
        <taxon>Desulfocapsaceae</taxon>
        <taxon>Desulfofustis</taxon>
    </lineage>
</organism>
<dbReference type="Pfam" id="PF10396">
    <property type="entry name" value="TrmE_N"/>
    <property type="match status" value="1"/>
</dbReference>
<dbReference type="Gene3D" id="1.20.120.430">
    <property type="entry name" value="tRNA modification GTPase MnmE domain 2"/>
    <property type="match status" value="1"/>
</dbReference>
<evidence type="ECO:0000256" key="11">
    <source>
        <dbReference type="RuleBase" id="RU003313"/>
    </source>
</evidence>
<dbReference type="SUPFAM" id="SSF52540">
    <property type="entry name" value="P-loop containing nucleoside triphosphate hydrolases"/>
    <property type="match status" value="1"/>
</dbReference>
<evidence type="ECO:0000256" key="8">
    <source>
        <dbReference type="ARBA" id="ARBA00022958"/>
    </source>
</evidence>
<dbReference type="GO" id="GO:0030488">
    <property type="term" value="P:tRNA methylation"/>
    <property type="evidence" value="ECO:0007669"/>
    <property type="project" value="TreeGrafter"/>
</dbReference>
<comment type="caution">
    <text evidence="10">Lacks conserved residue(s) required for the propagation of feature annotation.</text>
</comment>
<dbReference type="GO" id="GO:0003924">
    <property type="term" value="F:GTPase activity"/>
    <property type="evidence" value="ECO:0007669"/>
    <property type="project" value="UniProtKB-UniRule"/>
</dbReference>
<comment type="subunit">
    <text evidence="10">Homodimer. Heterotetramer of two MnmE and two MnmG subunits.</text>
</comment>
<dbReference type="InterPro" id="IPR004520">
    <property type="entry name" value="GTPase_MnmE"/>
</dbReference>
<evidence type="ECO:0000256" key="7">
    <source>
        <dbReference type="ARBA" id="ARBA00022842"/>
    </source>
</evidence>
<dbReference type="NCBIfam" id="TIGR00231">
    <property type="entry name" value="small_GTP"/>
    <property type="match status" value="1"/>
</dbReference>
<dbReference type="InterPro" id="IPR025867">
    <property type="entry name" value="MnmE_helical"/>
</dbReference>
<evidence type="ECO:0000313" key="13">
    <source>
        <dbReference type="EMBL" id="SHH68475.1"/>
    </source>
</evidence>
<evidence type="ECO:0000256" key="9">
    <source>
        <dbReference type="ARBA" id="ARBA00023134"/>
    </source>
</evidence>
<protein>
    <recommendedName>
        <fullName evidence="10">tRNA modification GTPase MnmE</fullName>
        <ecNumber evidence="10">3.6.-.-</ecNumber>
    </recommendedName>
</protein>
<dbReference type="AlphaFoldDB" id="A0A1M5UZP8"/>
<comment type="subcellular location">
    <subcellularLocation>
        <location evidence="10">Cytoplasm</location>
    </subcellularLocation>
</comment>
<evidence type="ECO:0000256" key="2">
    <source>
        <dbReference type="ARBA" id="ARBA00022490"/>
    </source>
</evidence>
<dbReference type="Pfam" id="PF01926">
    <property type="entry name" value="MMR_HSR1"/>
    <property type="match status" value="1"/>
</dbReference>
<feature type="binding site" evidence="10">
    <location>
        <position position="255"/>
    </location>
    <ligand>
        <name>K(+)</name>
        <dbReference type="ChEBI" id="CHEBI:29103"/>
    </ligand>
</feature>
<keyword evidence="7 10" id="KW-0460">Magnesium</keyword>
<dbReference type="GO" id="GO:0042802">
    <property type="term" value="F:identical protein binding"/>
    <property type="evidence" value="ECO:0007669"/>
    <property type="project" value="UniProtKB-ARBA"/>
</dbReference>
<feature type="binding site" evidence="10">
    <location>
        <position position="240"/>
    </location>
    <ligand>
        <name>Mg(2+)</name>
        <dbReference type="ChEBI" id="CHEBI:18420"/>
    </ligand>
</feature>
<feature type="binding site" evidence="10">
    <location>
        <position position="236"/>
    </location>
    <ligand>
        <name>K(+)</name>
        <dbReference type="ChEBI" id="CHEBI:29103"/>
    </ligand>
</feature>
<dbReference type="InterPro" id="IPR027368">
    <property type="entry name" value="MnmE_dom2"/>
</dbReference>
<name>A0A1M5UZP8_9BACT</name>
<dbReference type="STRING" id="1121409.SAMN02745124_01433"/>
<evidence type="ECO:0000256" key="3">
    <source>
        <dbReference type="ARBA" id="ARBA00022694"/>
    </source>
</evidence>
<dbReference type="HAMAP" id="MF_00379">
    <property type="entry name" value="GTPase_MnmE"/>
    <property type="match status" value="1"/>
</dbReference>
<evidence type="ECO:0000259" key="12">
    <source>
        <dbReference type="PROSITE" id="PS51709"/>
    </source>
</evidence>
<dbReference type="Pfam" id="PF12631">
    <property type="entry name" value="MnmE_helical"/>
    <property type="match status" value="1"/>
</dbReference>
<sequence length="462" mass="50832">MPQPANDRTTIAAISTPPGAGGIGIIRISGPQALTMMQQVFRPADRHCSYTSHRLYYGKIVEPSSERFLDEVLAVYMAAPRTYTREDVVEIHAHGGHLVLQSILELLLAGGAHLAQPGEFTKRAFLNGRIDLTRAEAVIDILSARTRKGVDLALEQMSGTLYRCVDAMRTSLVRLRALLEVAIDFPEEDVEIIDRPALLEQLEDDVLQPLHSLITSSTQGRLLREGALVVIVGLPNVGKSSLLNTLLQQERALVTPVPGTTRDTIEEYVDIGGLPIKLVDTAGIRDDAGEIERLGIERARNSINRSDLVLFVIDGSRELTVEDRNLFQAVCHKPLLTVINKSDLPQRLDRDSETTICDNGLTISALNHDGLAALKQQIFERITGGREQWQEEGCAPNLRQDIALQQAQRSLLLVRQGLEDGVSNDLIAIDLLDGLNHLGEIVGETTTEDMLDVIFNQFCLGK</sequence>
<dbReference type="InterPro" id="IPR005225">
    <property type="entry name" value="Small_GTP-bd"/>
</dbReference>
<dbReference type="RefSeq" id="WP_073374696.1">
    <property type="nucleotide sequence ID" value="NZ_FQXS01000006.1"/>
</dbReference>
<keyword evidence="3 10" id="KW-0819">tRNA processing</keyword>
<dbReference type="Proteomes" id="UP000184139">
    <property type="component" value="Unassembled WGS sequence"/>
</dbReference>
<comment type="cofactor">
    <cofactor evidence="10">
        <name>K(+)</name>
        <dbReference type="ChEBI" id="CHEBI:29103"/>
    </cofactor>
    <text evidence="10">Binds 1 potassium ion per subunit.</text>
</comment>
<evidence type="ECO:0000256" key="10">
    <source>
        <dbReference type="HAMAP-Rule" id="MF_00379"/>
    </source>
</evidence>
<dbReference type="GO" id="GO:0005829">
    <property type="term" value="C:cytosol"/>
    <property type="evidence" value="ECO:0007669"/>
    <property type="project" value="TreeGrafter"/>
</dbReference>
<keyword evidence="6 10" id="KW-0378">Hydrolase</keyword>
<feature type="binding site" evidence="10">
    <location>
        <begin position="236"/>
        <end position="241"/>
    </location>
    <ligand>
        <name>GTP</name>
        <dbReference type="ChEBI" id="CHEBI:37565"/>
    </ligand>
</feature>
<evidence type="ECO:0000256" key="5">
    <source>
        <dbReference type="ARBA" id="ARBA00022741"/>
    </source>
</evidence>
<feature type="binding site" evidence="10">
    <location>
        <begin position="255"/>
        <end position="261"/>
    </location>
    <ligand>
        <name>GTP</name>
        <dbReference type="ChEBI" id="CHEBI:37565"/>
    </ligand>
</feature>
<feature type="binding site" evidence="10">
    <location>
        <position position="260"/>
    </location>
    <ligand>
        <name>K(+)</name>
        <dbReference type="ChEBI" id="CHEBI:29103"/>
    </ligand>
</feature>
<comment type="similarity">
    <text evidence="1 10 11">Belongs to the TRAFAC class TrmE-Era-EngA-EngB-Septin-like GTPase superfamily. TrmE GTPase family.</text>
</comment>
<gene>
    <name evidence="10" type="primary">mnmE</name>
    <name evidence="10" type="synonym">trmE</name>
    <name evidence="13" type="ORF">SAMN02745124_01433</name>
</gene>
<dbReference type="PROSITE" id="PS51709">
    <property type="entry name" value="G_TRME"/>
    <property type="match status" value="1"/>
</dbReference>
<feature type="binding site" evidence="10">
    <location>
        <begin position="280"/>
        <end position="283"/>
    </location>
    <ligand>
        <name>GTP</name>
        <dbReference type="ChEBI" id="CHEBI:37565"/>
    </ligand>
</feature>
<comment type="function">
    <text evidence="10">Exhibits a very high intrinsic GTPase hydrolysis rate. Involved in the addition of a carboxymethylaminomethyl (cmnm) group at the wobble position (U34) of certain tRNAs, forming tRNA-cmnm(5)s(2)U34.</text>
</comment>
<dbReference type="FunFam" id="3.30.1360.120:FF:000003">
    <property type="entry name" value="tRNA modification GTPase MnmE"/>
    <property type="match status" value="1"/>
</dbReference>
<feature type="binding site" evidence="10">
    <location>
        <position position="261"/>
    </location>
    <ligand>
        <name>Mg(2+)</name>
        <dbReference type="ChEBI" id="CHEBI:18420"/>
    </ligand>
</feature>
<dbReference type="Gene3D" id="3.40.50.300">
    <property type="entry name" value="P-loop containing nucleotide triphosphate hydrolases"/>
    <property type="match status" value="1"/>
</dbReference>
<keyword evidence="14" id="KW-1185">Reference proteome</keyword>
<dbReference type="CDD" id="cd14858">
    <property type="entry name" value="TrmE_N"/>
    <property type="match status" value="1"/>
</dbReference>
<dbReference type="Gene3D" id="3.30.1360.120">
    <property type="entry name" value="Probable tRNA modification gtpase trme, domain 1"/>
    <property type="match status" value="1"/>
</dbReference>
<keyword evidence="4 10" id="KW-0479">Metal-binding</keyword>
<dbReference type="OrthoDB" id="9805918at2"/>
<evidence type="ECO:0000256" key="6">
    <source>
        <dbReference type="ARBA" id="ARBA00022801"/>
    </source>
</evidence>
<dbReference type="PANTHER" id="PTHR42714:SF2">
    <property type="entry name" value="TRNA MODIFICATION GTPASE GTPBP3, MITOCHONDRIAL"/>
    <property type="match status" value="1"/>
</dbReference>
<proteinExistence type="inferred from homology"/>
<feature type="binding site" evidence="10">
    <location>
        <position position="90"/>
    </location>
    <ligand>
        <name>(6S)-5-formyl-5,6,7,8-tetrahydrofolate</name>
        <dbReference type="ChEBI" id="CHEBI:57457"/>
    </ligand>
</feature>
<keyword evidence="9 10" id="KW-0342">GTP-binding</keyword>
<dbReference type="PANTHER" id="PTHR42714">
    <property type="entry name" value="TRNA MODIFICATION GTPASE GTPBP3"/>
    <property type="match status" value="1"/>
</dbReference>
<dbReference type="GO" id="GO:0005525">
    <property type="term" value="F:GTP binding"/>
    <property type="evidence" value="ECO:0007669"/>
    <property type="project" value="UniProtKB-UniRule"/>
</dbReference>
<evidence type="ECO:0000256" key="4">
    <source>
        <dbReference type="ARBA" id="ARBA00022723"/>
    </source>
</evidence>
<dbReference type="CDD" id="cd04164">
    <property type="entry name" value="trmE"/>
    <property type="match status" value="1"/>
</dbReference>
<feature type="binding site" evidence="10">
    <location>
        <position position="257"/>
    </location>
    <ligand>
        <name>K(+)</name>
        <dbReference type="ChEBI" id="CHEBI:29103"/>
    </ligand>
</feature>
<dbReference type="FunFam" id="3.40.50.300:FF:001376">
    <property type="entry name" value="tRNA modification GTPase MnmE"/>
    <property type="match status" value="1"/>
</dbReference>
<dbReference type="InterPro" id="IPR031168">
    <property type="entry name" value="G_TrmE"/>
</dbReference>
<dbReference type="GO" id="GO:0046872">
    <property type="term" value="F:metal ion binding"/>
    <property type="evidence" value="ECO:0007669"/>
    <property type="project" value="UniProtKB-KW"/>
</dbReference>
<evidence type="ECO:0000313" key="14">
    <source>
        <dbReference type="Proteomes" id="UP000184139"/>
    </source>
</evidence>
<dbReference type="InterPro" id="IPR018948">
    <property type="entry name" value="GTP-bd_TrmE_N"/>
</dbReference>
<accession>A0A1M5UZP8</accession>
<keyword evidence="8 10" id="KW-0630">Potassium</keyword>
<feature type="binding site" evidence="10">
    <location>
        <position position="462"/>
    </location>
    <ligand>
        <name>(6S)-5-formyl-5,6,7,8-tetrahydrofolate</name>
        <dbReference type="ChEBI" id="CHEBI:57457"/>
    </ligand>
</feature>
<dbReference type="EC" id="3.6.-.-" evidence="10"/>
<dbReference type="InterPro" id="IPR006073">
    <property type="entry name" value="GTP-bd"/>
</dbReference>
<dbReference type="PRINTS" id="PR00326">
    <property type="entry name" value="GTP1OBG"/>
</dbReference>
<keyword evidence="2 10" id="KW-0963">Cytoplasm</keyword>
<keyword evidence="5 10" id="KW-0547">Nucleotide-binding</keyword>
<dbReference type="GO" id="GO:0002098">
    <property type="term" value="P:tRNA wobble uridine modification"/>
    <property type="evidence" value="ECO:0007669"/>
    <property type="project" value="TreeGrafter"/>
</dbReference>
<feature type="binding site" evidence="10">
    <location>
        <position position="27"/>
    </location>
    <ligand>
        <name>(6S)-5-formyl-5,6,7,8-tetrahydrofolate</name>
        <dbReference type="ChEBI" id="CHEBI:57457"/>
    </ligand>
</feature>
<reference evidence="13 14" key="1">
    <citation type="submission" date="2016-11" db="EMBL/GenBank/DDBJ databases">
        <authorList>
            <person name="Jaros S."/>
            <person name="Januszkiewicz K."/>
            <person name="Wedrychowicz H."/>
        </authorList>
    </citation>
    <scope>NUCLEOTIDE SEQUENCE [LARGE SCALE GENOMIC DNA]</scope>
    <source>
        <strain evidence="13 14">DSM 9705</strain>
    </source>
</reference>
<feature type="domain" description="TrmE-type G" evidence="12">
    <location>
        <begin position="226"/>
        <end position="383"/>
    </location>
</feature>
<dbReference type="InterPro" id="IPR027417">
    <property type="entry name" value="P-loop_NTPase"/>
</dbReference>
<dbReference type="EMBL" id="FQXS01000006">
    <property type="protein sequence ID" value="SHH68475.1"/>
    <property type="molecule type" value="Genomic_DNA"/>
</dbReference>
<dbReference type="InterPro" id="IPR027266">
    <property type="entry name" value="TrmE/GcvT-like"/>
</dbReference>
<dbReference type="NCBIfam" id="TIGR00450">
    <property type="entry name" value="mnmE_trmE_thdF"/>
    <property type="match status" value="1"/>
</dbReference>